<accession>A0AC60VWL8</accession>
<protein>
    <submittedName>
        <fullName evidence="1">P-II family nitrogen regulator</fullName>
    </submittedName>
</protein>
<dbReference type="Proteomes" id="UP000559653">
    <property type="component" value="Unassembled WGS sequence"/>
</dbReference>
<organism evidence="1 2">
    <name type="scientific">Candidatus Nitrosomaritimum aestuariumsis</name>
    <dbReference type="NCBI Taxonomy" id="3342354"/>
    <lineage>
        <taxon>Archaea</taxon>
        <taxon>Nitrososphaerota</taxon>
        <taxon>Nitrososphaeria</taxon>
        <taxon>Nitrosopumilales</taxon>
        <taxon>Nitrosopumilaceae</taxon>
        <taxon>Candidatus Nitrosomaritimum</taxon>
    </lineage>
</organism>
<dbReference type="EMBL" id="JACEMZ010000001">
    <property type="protein sequence ID" value="MBA4451650.1"/>
    <property type="molecule type" value="Genomic_DNA"/>
</dbReference>
<evidence type="ECO:0000313" key="2">
    <source>
        <dbReference type="Proteomes" id="UP000559653"/>
    </source>
</evidence>
<sequence length="109" mass="11985">MIKIQAFLGNNDVMEISEALKELEIGGLTVNKVRGRGKRPPPEIHAQKGSATFQPQFSQKYVIELVIPENKEDQVINIIKQKGTIGKIFVSPVLRAIDIASGEEGESTI</sequence>
<reference evidence="1 2" key="1">
    <citation type="journal article" date="2020" name="Appl. Environ. Microbiol.">
        <title>Genomic Characteristics of a Novel Species of Ammonia-Oxidizing Archaea from the Jiulong River Estuary.</title>
        <authorList>
            <person name="Zou D."/>
            <person name="Wan R."/>
            <person name="Han L."/>
            <person name="Xu M.N."/>
            <person name="Liu Y."/>
            <person name="Liu H."/>
            <person name="Kao S.J."/>
            <person name="Li M."/>
        </authorList>
    </citation>
    <scope>NUCLEOTIDE SEQUENCE [LARGE SCALE GENOMIC DNA]</scope>
    <source>
        <strain evidence="1">W1bin1</strain>
    </source>
</reference>
<gene>
    <name evidence="1" type="ORF">H2B03_00505</name>
</gene>
<evidence type="ECO:0000313" key="1">
    <source>
        <dbReference type="EMBL" id="MBA4451650.1"/>
    </source>
</evidence>
<comment type="caution">
    <text evidence="1">The sequence shown here is derived from an EMBL/GenBank/DDBJ whole genome shotgun (WGS) entry which is preliminary data.</text>
</comment>
<name>A0AC60VWL8_9ARCH</name>
<proteinExistence type="predicted"/>